<protein>
    <submittedName>
        <fullName evidence="1">Uncharacterized protein</fullName>
    </submittedName>
</protein>
<dbReference type="Proteomes" id="UP001165960">
    <property type="component" value="Unassembled WGS sequence"/>
</dbReference>
<reference evidence="1" key="1">
    <citation type="submission" date="2022-04" db="EMBL/GenBank/DDBJ databases">
        <title>Genome of the entomopathogenic fungus Entomophthora muscae.</title>
        <authorList>
            <person name="Elya C."/>
            <person name="Lovett B.R."/>
            <person name="Lee E."/>
            <person name="Macias A.M."/>
            <person name="Hajek A.E."/>
            <person name="De Bivort B.L."/>
            <person name="Kasson M.T."/>
            <person name="De Fine Licht H.H."/>
            <person name="Stajich J.E."/>
        </authorList>
    </citation>
    <scope>NUCLEOTIDE SEQUENCE</scope>
    <source>
        <strain evidence="1">Berkeley</strain>
    </source>
</reference>
<comment type="caution">
    <text evidence="1">The sequence shown here is derived from an EMBL/GenBank/DDBJ whole genome shotgun (WGS) entry which is preliminary data.</text>
</comment>
<proteinExistence type="predicted"/>
<accession>A0ACC2RX23</accession>
<dbReference type="EMBL" id="QTSX02006435">
    <property type="protein sequence ID" value="KAJ9054602.1"/>
    <property type="molecule type" value="Genomic_DNA"/>
</dbReference>
<gene>
    <name evidence="1" type="ORF">DSO57_1012668</name>
</gene>
<evidence type="ECO:0000313" key="2">
    <source>
        <dbReference type="Proteomes" id="UP001165960"/>
    </source>
</evidence>
<organism evidence="1 2">
    <name type="scientific">Entomophthora muscae</name>
    <dbReference type="NCBI Taxonomy" id="34485"/>
    <lineage>
        <taxon>Eukaryota</taxon>
        <taxon>Fungi</taxon>
        <taxon>Fungi incertae sedis</taxon>
        <taxon>Zoopagomycota</taxon>
        <taxon>Entomophthoromycotina</taxon>
        <taxon>Entomophthoromycetes</taxon>
        <taxon>Entomophthorales</taxon>
        <taxon>Entomophthoraceae</taxon>
        <taxon>Entomophthora</taxon>
    </lineage>
</organism>
<keyword evidence="2" id="KW-1185">Reference proteome</keyword>
<sequence length="844" mass="94174">MTKKLGFEELCDLSPGAWDTYVHAFYESPKDSVLVNMVQEYTNDNRLYSQENKHLWLNLADSLMPELLVYLALISHKRSPVCLGWLLDALEASLYVHSEGPQAACVADRISTALQCLSAPQSHYTQILPFFASPPQETSLICSLTVTWLEVFRQINANQSEYYFLYGILHKRPSSQQVTNPISKKEKQSNFLTPEYFSTPCPFHVNSEWVALCHRGLALWQETASDRDPNVFRHMVQQVISDKYPAKKMSLLDYVLGLWMLTQPDRSAWVLEPLFKLVAESNSPAGLFLQLFDVKSYSGSGTFCFLLSQSYSSSQMEAMALRLIHHSLTLILSQPKDKIPHNFLKVSLDRIPPGALEDIAHWGVTQLDIFATSKQEMPLIYFENVMDHVPTAVMLRQVLLLRPDAPNSPTVRLEMIPRLNPNIGSLLWGVGNDTSLSLGASHQMVLAMIQDNSACPHPAFPNFFAGVLRLMVSTPPASLLPLHKWTNLYLIPTILAKHPLNPGYATSLLLTLLCDITLFDLLMAGSDLKVPSLTNQMKLAGITICPHPGLKVFVELLSSELDSIAQLCLAHSWIALWAENSPLIWKWKMILISCFPLSSLAANVATGLLESIQPSCLETIPTAQNDMYSLMSYVLIAGGCPAMFPLVYHAIQRLTGSIDSILIGIEDTMLSSFLASGVPALEPGLATKFKESLMAILNTCMCITEDQAQQDFALSLQTQLIPRMVLSYTLHQALLSIFVSSWYDLSSKDPSTRAFCQHFLVTSCKLLIYFLEHLNQKDHFPQALQSLYNIPCSAHHPAPLSVLNLNHPSQLLCSSDIAVTLYPLLEKLKNLLPSCSFAEFLCTP</sequence>
<evidence type="ECO:0000313" key="1">
    <source>
        <dbReference type="EMBL" id="KAJ9054602.1"/>
    </source>
</evidence>
<name>A0ACC2RX23_9FUNG</name>